<comment type="similarity">
    <text evidence="10">Belongs to the PlsY family.</text>
</comment>
<dbReference type="SMART" id="SM01207">
    <property type="entry name" value="G3P_acyltransf"/>
    <property type="match status" value="1"/>
</dbReference>
<dbReference type="RefSeq" id="WP_005021737.1">
    <property type="nucleotide sequence ID" value="NZ_CABKNZ010000043.1"/>
</dbReference>
<keyword evidence="4 10" id="KW-0812">Transmembrane</keyword>
<evidence type="ECO:0000256" key="4">
    <source>
        <dbReference type="ARBA" id="ARBA00022692"/>
    </source>
</evidence>
<evidence type="ECO:0000256" key="6">
    <source>
        <dbReference type="ARBA" id="ARBA00023098"/>
    </source>
</evidence>
<comment type="pathway">
    <text evidence="10">Lipid metabolism; phospholipid metabolism.</text>
</comment>
<evidence type="ECO:0000256" key="7">
    <source>
        <dbReference type="ARBA" id="ARBA00023136"/>
    </source>
</evidence>
<evidence type="ECO:0000256" key="9">
    <source>
        <dbReference type="ARBA" id="ARBA00023264"/>
    </source>
</evidence>
<dbReference type="EC" id="2.3.1.275" evidence="10"/>
<keyword evidence="9 10" id="KW-1208">Phospholipid metabolism</keyword>
<keyword evidence="11" id="KW-0012">Acyltransferase</keyword>
<dbReference type="PANTHER" id="PTHR30309">
    <property type="entry name" value="INNER MEMBRANE PROTEIN YGIH"/>
    <property type="match status" value="1"/>
</dbReference>
<comment type="subunit">
    <text evidence="10">Probably interacts with PlsX.</text>
</comment>
<evidence type="ECO:0000313" key="11">
    <source>
        <dbReference type="EMBL" id="STQ87200.1"/>
    </source>
</evidence>
<dbReference type="AlphaFoldDB" id="A0A1C0W0B4"/>
<feature type="transmembrane region" description="Helical" evidence="10">
    <location>
        <begin position="129"/>
        <end position="150"/>
    </location>
</feature>
<evidence type="ECO:0000256" key="2">
    <source>
        <dbReference type="ARBA" id="ARBA00022516"/>
    </source>
</evidence>
<proteinExistence type="inferred from homology"/>
<evidence type="ECO:0000313" key="12">
    <source>
        <dbReference type="Proteomes" id="UP000255269"/>
    </source>
</evidence>
<comment type="function">
    <text evidence="10">Catalyzes the transfer of an acyl group from acyl-phosphate (acyl-PO(4)) to glycerol-3-phosphate (G3P) to form lysophosphatidic acid (LPA). This enzyme utilizes acyl-phosphate as fatty acyl donor, but not acyl-CoA or acyl-ACP.</text>
</comment>
<evidence type="ECO:0000256" key="8">
    <source>
        <dbReference type="ARBA" id="ARBA00023209"/>
    </source>
</evidence>
<dbReference type="InterPro" id="IPR003811">
    <property type="entry name" value="G3P_acylTferase_PlsY"/>
</dbReference>
<dbReference type="OrthoDB" id="9777124at2"/>
<accession>A0A1C0W0B4</accession>
<evidence type="ECO:0000256" key="1">
    <source>
        <dbReference type="ARBA" id="ARBA00022475"/>
    </source>
</evidence>
<dbReference type="Proteomes" id="UP000255269">
    <property type="component" value="Unassembled WGS sequence"/>
</dbReference>
<evidence type="ECO:0000256" key="3">
    <source>
        <dbReference type="ARBA" id="ARBA00022679"/>
    </source>
</evidence>
<keyword evidence="7 10" id="KW-0472">Membrane</keyword>
<dbReference type="PANTHER" id="PTHR30309:SF0">
    <property type="entry name" value="GLYCEROL-3-PHOSPHATE ACYLTRANSFERASE-RELATED"/>
    <property type="match status" value="1"/>
</dbReference>
<comment type="subcellular location">
    <subcellularLocation>
        <location evidence="10">Cell membrane</location>
        <topology evidence="10">Multi-pass membrane protein</topology>
    </subcellularLocation>
</comment>
<feature type="transmembrane region" description="Helical" evidence="10">
    <location>
        <begin position="187"/>
        <end position="207"/>
    </location>
</feature>
<reference evidence="11 12" key="1">
    <citation type="submission" date="2018-06" db="EMBL/GenBank/DDBJ databases">
        <authorList>
            <consortium name="Pathogen Informatics"/>
            <person name="Doyle S."/>
        </authorList>
    </citation>
    <scope>NUCLEOTIDE SEQUENCE [LARGE SCALE GENOMIC DNA]</scope>
    <source>
        <strain evidence="11 12">NCTC13156</strain>
    </source>
</reference>
<dbReference type="EMBL" id="UGJF01000001">
    <property type="protein sequence ID" value="STQ87200.1"/>
    <property type="molecule type" value="Genomic_DNA"/>
</dbReference>
<dbReference type="UniPathway" id="UPA00085"/>
<dbReference type="GO" id="GO:0008654">
    <property type="term" value="P:phospholipid biosynthetic process"/>
    <property type="evidence" value="ECO:0007669"/>
    <property type="project" value="UniProtKB-UniRule"/>
</dbReference>
<keyword evidence="1 10" id="KW-1003">Cell membrane</keyword>
<sequence>MVLLSGIIDFFTSINGIFYLIAYLVGGIPFGLIYAKVFGGVNIREVGSGSIGATNVLRSLKEINPKLAKKLAILTIISDALKGIIVILAAKFFGLTYEAQWMIAFLAVVGHCFSPFLKFEGGKGVATSVGAIGVFLPIEAILGLVVWFLVGKFLKISSLASLFGVLFGVIMSFVLHPDIPHIHSHAPLVLVAVIIFYKHIPNIIRLFQNKEQKVL</sequence>
<feature type="transmembrane region" description="Helical" evidence="10">
    <location>
        <begin position="156"/>
        <end position="175"/>
    </location>
</feature>
<name>A0A1C0W0B4_9HELI</name>
<feature type="transmembrane region" description="Helical" evidence="10">
    <location>
        <begin position="99"/>
        <end position="117"/>
    </location>
</feature>
<gene>
    <name evidence="10 11" type="primary">plsY</name>
    <name evidence="11" type="ORF">NCTC13156_00004</name>
</gene>
<evidence type="ECO:0000256" key="5">
    <source>
        <dbReference type="ARBA" id="ARBA00022989"/>
    </source>
</evidence>
<keyword evidence="6 10" id="KW-0443">Lipid metabolism</keyword>
<dbReference type="HAMAP" id="MF_01043">
    <property type="entry name" value="PlsY"/>
    <property type="match status" value="1"/>
</dbReference>
<dbReference type="GO" id="GO:0005886">
    <property type="term" value="C:plasma membrane"/>
    <property type="evidence" value="ECO:0007669"/>
    <property type="project" value="UniProtKB-SubCell"/>
</dbReference>
<feature type="transmembrane region" description="Helical" evidence="10">
    <location>
        <begin position="16"/>
        <end position="35"/>
    </location>
</feature>
<feature type="transmembrane region" description="Helical" evidence="10">
    <location>
        <begin position="71"/>
        <end position="93"/>
    </location>
</feature>
<dbReference type="GO" id="GO:0043772">
    <property type="term" value="F:acyl-phosphate glycerol-3-phosphate acyltransferase activity"/>
    <property type="evidence" value="ECO:0007669"/>
    <property type="project" value="UniProtKB-UniRule"/>
</dbReference>
<dbReference type="NCBIfam" id="TIGR00023">
    <property type="entry name" value="glycerol-3-phosphate 1-O-acyltransferase PlsY"/>
    <property type="match status" value="1"/>
</dbReference>
<organism evidence="11 12">
    <name type="scientific">Helicobacter pullorum</name>
    <dbReference type="NCBI Taxonomy" id="35818"/>
    <lineage>
        <taxon>Bacteria</taxon>
        <taxon>Pseudomonadati</taxon>
        <taxon>Campylobacterota</taxon>
        <taxon>Epsilonproteobacteria</taxon>
        <taxon>Campylobacterales</taxon>
        <taxon>Helicobacteraceae</taxon>
        <taxon>Helicobacter</taxon>
    </lineage>
</organism>
<dbReference type="Pfam" id="PF02660">
    <property type="entry name" value="G3P_acyltransf"/>
    <property type="match status" value="1"/>
</dbReference>
<keyword evidence="8 10" id="KW-0594">Phospholipid biosynthesis</keyword>
<keyword evidence="2 10" id="KW-0444">Lipid biosynthesis</keyword>
<evidence type="ECO:0000256" key="10">
    <source>
        <dbReference type="HAMAP-Rule" id="MF_01043"/>
    </source>
</evidence>
<keyword evidence="5 10" id="KW-1133">Transmembrane helix</keyword>
<dbReference type="GeneID" id="93195697"/>
<protein>
    <recommendedName>
        <fullName evidence="10">Glycerol-3-phosphate acyltransferase</fullName>
    </recommendedName>
    <alternativeName>
        <fullName evidence="10">Acyl-PO4 G3P acyltransferase</fullName>
    </alternativeName>
    <alternativeName>
        <fullName evidence="10">Acyl-phosphate--glycerol-3-phosphate acyltransferase</fullName>
    </alternativeName>
    <alternativeName>
        <fullName evidence="10">G3P acyltransferase</fullName>
        <shortName evidence="10">GPAT</shortName>
        <ecNumber evidence="10">2.3.1.275</ecNumber>
    </alternativeName>
    <alternativeName>
        <fullName evidence="10">Lysophosphatidic acid synthase</fullName>
        <shortName evidence="10">LPA synthase</shortName>
    </alternativeName>
</protein>
<comment type="catalytic activity">
    <reaction evidence="10">
        <text>an acyl phosphate + sn-glycerol 3-phosphate = a 1-acyl-sn-glycero-3-phosphate + phosphate</text>
        <dbReference type="Rhea" id="RHEA:34075"/>
        <dbReference type="ChEBI" id="CHEBI:43474"/>
        <dbReference type="ChEBI" id="CHEBI:57597"/>
        <dbReference type="ChEBI" id="CHEBI:57970"/>
        <dbReference type="ChEBI" id="CHEBI:59918"/>
        <dbReference type="EC" id="2.3.1.275"/>
    </reaction>
</comment>
<keyword evidence="3 10" id="KW-0808">Transferase</keyword>